<dbReference type="GO" id="GO:0032259">
    <property type="term" value="P:methylation"/>
    <property type="evidence" value="ECO:0007669"/>
    <property type="project" value="UniProtKB-KW"/>
</dbReference>
<evidence type="ECO:0000256" key="1">
    <source>
        <dbReference type="ARBA" id="ARBA00022603"/>
    </source>
</evidence>
<dbReference type="EMBL" id="QYSE01000002">
    <property type="protein sequence ID" value="RJF35133.1"/>
    <property type="molecule type" value="Genomic_DNA"/>
</dbReference>
<keyword evidence="1 4" id="KW-0489">Methyltransferase</keyword>
<reference evidence="4 5" key="1">
    <citation type="submission" date="2018-09" db="EMBL/GenBank/DDBJ databases">
        <title>Identification of marine bacteria producing industrial enzymes.</title>
        <authorList>
            <person name="Cheng T.H."/>
            <person name="Saidin J."/>
            <person name="Muhd D.D."/>
            <person name="Isa M.N.M."/>
            <person name="Bakar M.F.A."/>
            <person name="Ismail N."/>
        </authorList>
    </citation>
    <scope>NUCLEOTIDE SEQUENCE [LARGE SCALE GENOMIC DNA]</scope>
    <source>
        <strain evidence="4 5">MNAD 1.6</strain>
    </source>
</reference>
<dbReference type="GO" id="GO:0008168">
    <property type="term" value="F:methyltransferase activity"/>
    <property type="evidence" value="ECO:0007669"/>
    <property type="project" value="UniProtKB-KW"/>
</dbReference>
<dbReference type="InterPro" id="IPR041698">
    <property type="entry name" value="Methyltransf_25"/>
</dbReference>
<accession>A0A3A3EPC3</accession>
<keyword evidence="2 4" id="KW-0808">Transferase</keyword>
<evidence type="ECO:0000313" key="4">
    <source>
        <dbReference type="EMBL" id="RJF35133.1"/>
    </source>
</evidence>
<organism evidence="4 5">
    <name type="scientific">Pseudoalteromonas gelatinilytica</name>
    <dbReference type="NCBI Taxonomy" id="1703256"/>
    <lineage>
        <taxon>Bacteria</taxon>
        <taxon>Pseudomonadati</taxon>
        <taxon>Pseudomonadota</taxon>
        <taxon>Gammaproteobacteria</taxon>
        <taxon>Alteromonadales</taxon>
        <taxon>Pseudoalteromonadaceae</taxon>
        <taxon>Pseudoalteromonas</taxon>
    </lineage>
</organism>
<evidence type="ECO:0000256" key="2">
    <source>
        <dbReference type="ARBA" id="ARBA00022679"/>
    </source>
</evidence>
<dbReference type="Proteomes" id="UP000265938">
    <property type="component" value="Unassembled WGS sequence"/>
</dbReference>
<dbReference type="SUPFAM" id="SSF53335">
    <property type="entry name" value="S-adenosyl-L-methionine-dependent methyltransferases"/>
    <property type="match status" value="1"/>
</dbReference>
<name>A0A3A3EPC3_9GAMM</name>
<feature type="domain" description="Methyltransferase" evidence="3">
    <location>
        <begin position="43"/>
        <end position="130"/>
    </location>
</feature>
<protein>
    <submittedName>
        <fullName evidence="4">Class I SAM-dependent methyltransferase</fullName>
    </submittedName>
</protein>
<dbReference type="InterPro" id="IPR029063">
    <property type="entry name" value="SAM-dependent_MTases_sf"/>
</dbReference>
<dbReference type="RefSeq" id="WP_119852733.1">
    <property type="nucleotide sequence ID" value="NZ_QYSE01000002.1"/>
</dbReference>
<comment type="caution">
    <text evidence="4">The sequence shown here is derived from an EMBL/GenBank/DDBJ whole genome shotgun (WGS) entry which is preliminary data.</text>
</comment>
<evidence type="ECO:0000313" key="5">
    <source>
        <dbReference type="Proteomes" id="UP000265938"/>
    </source>
</evidence>
<dbReference type="CDD" id="cd02440">
    <property type="entry name" value="AdoMet_MTases"/>
    <property type="match status" value="1"/>
</dbReference>
<evidence type="ECO:0000259" key="3">
    <source>
        <dbReference type="Pfam" id="PF13649"/>
    </source>
</evidence>
<proteinExistence type="predicted"/>
<gene>
    <name evidence="4" type="ORF">D4741_09085</name>
</gene>
<dbReference type="AlphaFoldDB" id="A0A3A3EPC3"/>
<dbReference type="PANTHER" id="PTHR43861:SF1">
    <property type="entry name" value="TRANS-ACONITATE 2-METHYLTRANSFERASE"/>
    <property type="match status" value="1"/>
</dbReference>
<dbReference type="Gene3D" id="3.40.50.150">
    <property type="entry name" value="Vaccinia Virus protein VP39"/>
    <property type="match status" value="1"/>
</dbReference>
<dbReference type="Pfam" id="PF13649">
    <property type="entry name" value="Methyltransf_25"/>
    <property type="match status" value="1"/>
</dbReference>
<dbReference type="PANTHER" id="PTHR43861">
    <property type="entry name" value="TRANS-ACONITATE 2-METHYLTRANSFERASE-RELATED"/>
    <property type="match status" value="1"/>
</dbReference>
<sequence>MASKTVEYYNQNAQAFVDATLDVDLNELYGEFLPLIPKKGALLDAGCGSGRDAFIFKERGYSVDAFDISPAMAKLASEYLNQGVAVNSFLELNDVAKYDGIWCCASLIHVAKNDLTDAFNNLARALKPQGIVYVSFKYGEGEREQNGREFTDLNEQALESIIKGTDLFILKSWQSADQRPERATETWLNAILHRRTMK</sequence>